<protein>
    <recommendedName>
        <fullName evidence="9">C2H2-type domain-containing protein</fullName>
    </recommendedName>
</protein>
<dbReference type="Gene3D" id="3.30.160.60">
    <property type="entry name" value="Classic Zinc Finger"/>
    <property type="match status" value="3"/>
</dbReference>
<sequence>MSSTPIECDICGKVVCRASDLARHKRTHTGKKPHKCMECGKSFIQRSGLVIHTNIHTGNKPYKCQYCNKRFGAPATLNTHRKRQACEQSRTLFDPPITYPSPPNSQNFPYSLEPGHSHLWGPQPQELADTKNITNSFESGYSQHEPPFPEPYRVWQELARDTQTAGHSQLWGSQSQELADGVLPPCSRNEAFKLEEIHSSEELISQEPHHTSLQSTMRSPFVAMPYCPQVHRESVKRSEEDLDKSTGGLWVHCS</sequence>
<dbReference type="InterPro" id="IPR050589">
    <property type="entry name" value="Ikaros_C2H2-ZF"/>
</dbReference>
<dbReference type="GO" id="GO:0000978">
    <property type="term" value="F:RNA polymerase II cis-regulatory region sequence-specific DNA binding"/>
    <property type="evidence" value="ECO:0007669"/>
    <property type="project" value="TreeGrafter"/>
</dbReference>
<keyword evidence="7" id="KW-0539">Nucleus</keyword>
<evidence type="ECO:0000256" key="6">
    <source>
        <dbReference type="ARBA" id="ARBA00023125"/>
    </source>
</evidence>
<keyword evidence="11" id="KW-1185">Reference proteome</keyword>
<dbReference type="GO" id="GO:0006357">
    <property type="term" value="P:regulation of transcription by RNA polymerase II"/>
    <property type="evidence" value="ECO:0007669"/>
    <property type="project" value="TreeGrafter"/>
</dbReference>
<evidence type="ECO:0000259" key="9">
    <source>
        <dbReference type="PROSITE" id="PS50157"/>
    </source>
</evidence>
<dbReference type="GO" id="GO:0008270">
    <property type="term" value="F:zinc ion binding"/>
    <property type="evidence" value="ECO:0007669"/>
    <property type="project" value="UniProtKB-KW"/>
</dbReference>
<dbReference type="PANTHER" id="PTHR24404:SF114">
    <property type="entry name" value="KLUMPFUSS, ISOFORM B-RELATED"/>
    <property type="match status" value="1"/>
</dbReference>
<evidence type="ECO:0000256" key="3">
    <source>
        <dbReference type="ARBA" id="ARBA00022737"/>
    </source>
</evidence>
<dbReference type="PANTHER" id="PTHR24404">
    <property type="entry name" value="ZINC FINGER PROTEIN"/>
    <property type="match status" value="1"/>
</dbReference>
<dbReference type="SUPFAM" id="SSF57667">
    <property type="entry name" value="beta-beta-alpha zinc fingers"/>
    <property type="match status" value="2"/>
</dbReference>
<dbReference type="GO" id="GO:0005634">
    <property type="term" value="C:nucleus"/>
    <property type="evidence" value="ECO:0007669"/>
    <property type="project" value="UniProtKB-SubCell"/>
</dbReference>
<feature type="domain" description="C2H2-type" evidence="9">
    <location>
        <begin position="34"/>
        <end position="61"/>
    </location>
</feature>
<gene>
    <name evidence="10" type="ORF">BP5553_09762</name>
</gene>
<dbReference type="PROSITE" id="PS50157">
    <property type="entry name" value="ZINC_FINGER_C2H2_2"/>
    <property type="match status" value="3"/>
</dbReference>
<accession>A0A370TBY5</accession>
<comment type="subcellular location">
    <subcellularLocation>
        <location evidence="1">Nucleus</location>
    </subcellularLocation>
</comment>
<dbReference type="OrthoDB" id="8117402at2759"/>
<evidence type="ECO:0000256" key="8">
    <source>
        <dbReference type="PROSITE-ProRule" id="PRU00042"/>
    </source>
</evidence>
<evidence type="ECO:0000256" key="1">
    <source>
        <dbReference type="ARBA" id="ARBA00004123"/>
    </source>
</evidence>
<evidence type="ECO:0000256" key="2">
    <source>
        <dbReference type="ARBA" id="ARBA00022723"/>
    </source>
</evidence>
<dbReference type="FunFam" id="3.30.160.60:FF:000690">
    <property type="entry name" value="Zinc finger protein 354C"/>
    <property type="match status" value="1"/>
</dbReference>
<dbReference type="FunFam" id="3.30.160.60:FF:000744">
    <property type="entry name" value="zinc finger E-box-binding homeobox 1"/>
    <property type="match status" value="1"/>
</dbReference>
<dbReference type="SMART" id="SM00355">
    <property type="entry name" value="ZnF_C2H2"/>
    <property type="match status" value="3"/>
</dbReference>
<keyword evidence="5" id="KW-0862">Zinc</keyword>
<name>A0A370TBY5_9HELO</name>
<evidence type="ECO:0000256" key="4">
    <source>
        <dbReference type="ARBA" id="ARBA00022771"/>
    </source>
</evidence>
<dbReference type="Proteomes" id="UP000254866">
    <property type="component" value="Unassembled WGS sequence"/>
</dbReference>
<dbReference type="PROSITE" id="PS00028">
    <property type="entry name" value="ZINC_FINGER_C2H2_1"/>
    <property type="match status" value="2"/>
</dbReference>
<evidence type="ECO:0000313" key="10">
    <source>
        <dbReference type="EMBL" id="RDL31553.1"/>
    </source>
</evidence>
<evidence type="ECO:0000256" key="7">
    <source>
        <dbReference type="ARBA" id="ARBA00023242"/>
    </source>
</evidence>
<dbReference type="GO" id="GO:0003700">
    <property type="term" value="F:DNA-binding transcription factor activity"/>
    <property type="evidence" value="ECO:0007669"/>
    <property type="project" value="TreeGrafter"/>
</dbReference>
<dbReference type="GeneID" id="43602611"/>
<keyword evidence="3" id="KW-0677">Repeat</keyword>
<feature type="domain" description="C2H2-type" evidence="9">
    <location>
        <begin position="62"/>
        <end position="89"/>
    </location>
</feature>
<dbReference type="InterPro" id="IPR013087">
    <property type="entry name" value="Znf_C2H2_type"/>
</dbReference>
<dbReference type="RefSeq" id="XP_031865684.1">
    <property type="nucleotide sequence ID" value="XM_032018385.1"/>
</dbReference>
<keyword evidence="4 8" id="KW-0863">Zinc-finger</keyword>
<dbReference type="AlphaFoldDB" id="A0A370TBY5"/>
<proteinExistence type="predicted"/>
<keyword evidence="6" id="KW-0238">DNA-binding</keyword>
<evidence type="ECO:0000313" key="11">
    <source>
        <dbReference type="Proteomes" id="UP000254866"/>
    </source>
</evidence>
<keyword evidence="2" id="KW-0479">Metal-binding</keyword>
<feature type="domain" description="C2H2-type" evidence="9">
    <location>
        <begin position="6"/>
        <end position="33"/>
    </location>
</feature>
<dbReference type="EMBL" id="NPIC01000012">
    <property type="protein sequence ID" value="RDL31553.1"/>
    <property type="molecule type" value="Genomic_DNA"/>
</dbReference>
<organism evidence="10 11">
    <name type="scientific">Venustampulla echinocandica</name>
    <dbReference type="NCBI Taxonomy" id="2656787"/>
    <lineage>
        <taxon>Eukaryota</taxon>
        <taxon>Fungi</taxon>
        <taxon>Dikarya</taxon>
        <taxon>Ascomycota</taxon>
        <taxon>Pezizomycotina</taxon>
        <taxon>Leotiomycetes</taxon>
        <taxon>Helotiales</taxon>
        <taxon>Pleuroascaceae</taxon>
        <taxon>Venustampulla</taxon>
    </lineage>
</organism>
<comment type="caution">
    <text evidence="10">The sequence shown here is derived from an EMBL/GenBank/DDBJ whole genome shotgun (WGS) entry which is preliminary data.</text>
</comment>
<dbReference type="FunFam" id="3.30.160.60:FF:002061">
    <property type="entry name" value="Uncharacterized protein"/>
    <property type="match status" value="1"/>
</dbReference>
<dbReference type="InterPro" id="IPR036236">
    <property type="entry name" value="Znf_C2H2_sf"/>
</dbReference>
<reference evidence="10 11" key="1">
    <citation type="journal article" date="2018" name="IMA Fungus">
        <title>IMA Genome-F 9: Draft genome sequence of Annulohypoxylon stygium, Aspergillus mulundensis, Berkeleyomyces basicola (syn. Thielaviopsis basicola), Ceratocystis smalleyi, two Cercospora beticola strains, Coleophoma cylindrospora, Fusarium fracticaudum, Phialophora cf. hyalina, and Morchella septimelata.</title>
        <authorList>
            <person name="Wingfield B.D."/>
            <person name="Bills G.F."/>
            <person name="Dong Y."/>
            <person name="Huang W."/>
            <person name="Nel W.J."/>
            <person name="Swalarsk-Parry B.S."/>
            <person name="Vaghefi N."/>
            <person name="Wilken P.M."/>
            <person name="An Z."/>
            <person name="de Beer Z.W."/>
            <person name="De Vos L."/>
            <person name="Chen L."/>
            <person name="Duong T.A."/>
            <person name="Gao Y."/>
            <person name="Hammerbacher A."/>
            <person name="Kikkert J.R."/>
            <person name="Li Y."/>
            <person name="Li H."/>
            <person name="Li K."/>
            <person name="Li Q."/>
            <person name="Liu X."/>
            <person name="Ma X."/>
            <person name="Naidoo K."/>
            <person name="Pethybridge S.J."/>
            <person name="Sun J."/>
            <person name="Steenkamp E.T."/>
            <person name="van der Nest M.A."/>
            <person name="van Wyk S."/>
            <person name="Wingfield M.J."/>
            <person name="Xiong C."/>
            <person name="Yue Q."/>
            <person name="Zhang X."/>
        </authorList>
    </citation>
    <scope>NUCLEOTIDE SEQUENCE [LARGE SCALE GENOMIC DNA]</scope>
    <source>
        <strain evidence="10 11">BP 5553</strain>
    </source>
</reference>
<dbReference type="STRING" id="2656787.A0A370TBY5"/>
<dbReference type="Pfam" id="PF00096">
    <property type="entry name" value="zf-C2H2"/>
    <property type="match status" value="3"/>
</dbReference>
<evidence type="ECO:0000256" key="5">
    <source>
        <dbReference type="ARBA" id="ARBA00022833"/>
    </source>
</evidence>